<reference evidence="2 3" key="1">
    <citation type="submission" date="2019-04" db="EMBL/GenBank/DDBJ databases">
        <title>Friends and foes A comparative genomics study of 23 Aspergillus species from section Flavi.</title>
        <authorList>
            <consortium name="DOE Joint Genome Institute"/>
            <person name="Kjaerbolling I."/>
            <person name="Vesth T."/>
            <person name="Frisvad J.C."/>
            <person name="Nybo J.L."/>
            <person name="Theobald S."/>
            <person name="Kildgaard S."/>
            <person name="Isbrandt T."/>
            <person name="Kuo A."/>
            <person name="Sato A."/>
            <person name="Lyhne E.K."/>
            <person name="Kogle M.E."/>
            <person name="Wiebenga A."/>
            <person name="Kun R.S."/>
            <person name="Lubbers R.J."/>
            <person name="Makela M.R."/>
            <person name="Barry K."/>
            <person name="Chovatia M."/>
            <person name="Clum A."/>
            <person name="Daum C."/>
            <person name="Haridas S."/>
            <person name="He G."/>
            <person name="LaButti K."/>
            <person name="Lipzen A."/>
            <person name="Mondo S."/>
            <person name="Riley R."/>
            <person name="Salamov A."/>
            <person name="Simmons B.A."/>
            <person name="Magnuson J.K."/>
            <person name="Henrissat B."/>
            <person name="Mortensen U.H."/>
            <person name="Larsen T.O."/>
            <person name="Devries R.P."/>
            <person name="Grigoriev I.V."/>
            <person name="Machida M."/>
            <person name="Baker S.E."/>
            <person name="Andersen M.R."/>
        </authorList>
    </citation>
    <scope>NUCLEOTIDE SEQUENCE [LARGE SCALE GENOMIC DNA]</scope>
    <source>
        <strain evidence="2 3">IBT 18842</strain>
    </source>
</reference>
<keyword evidence="1" id="KW-1133">Transmembrane helix</keyword>
<name>A0A5N6TWL2_ASPAV</name>
<dbReference type="GO" id="GO:0000329">
    <property type="term" value="C:fungal-type vacuole membrane"/>
    <property type="evidence" value="ECO:0007669"/>
    <property type="project" value="InterPro"/>
</dbReference>
<dbReference type="Proteomes" id="UP000325780">
    <property type="component" value="Unassembled WGS sequence"/>
</dbReference>
<dbReference type="InterPro" id="IPR022185">
    <property type="entry name" value="DUF3712"/>
</dbReference>
<dbReference type="PANTHER" id="PTHR35895">
    <property type="entry name" value="CHROMOSOME 16, WHOLE GENOME SHOTGUN SEQUENCE"/>
    <property type="match status" value="1"/>
</dbReference>
<dbReference type="PANTHER" id="PTHR35895:SF1">
    <property type="entry name" value="LIPID-BINDING SERUM GLYCOPROTEIN C-TERMINAL DOMAIN-CONTAINING PROTEIN"/>
    <property type="match status" value="1"/>
</dbReference>
<dbReference type="EMBL" id="ML742088">
    <property type="protein sequence ID" value="KAE8150687.1"/>
    <property type="molecule type" value="Genomic_DNA"/>
</dbReference>
<feature type="transmembrane region" description="Helical" evidence="1">
    <location>
        <begin position="38"/>
        <end position="61"/>
    </location>
</feature>
<keyword evidence="3" id="KW-1185">Reference proteome</keyword>
<accession>A0A5N6TWL2</accession>
<evidence type="ECO:0000256" key="1">
    <source>
        <dbReference type="SAM" id="Phobius"/>
    </source>
</evidence>
<dbReference type="InterPro" id="IPR046368">
    <property type="entry name" value="Tag1"/>
</dbReference>
<keyword evidence="1" id="KW-0812">Transmembrane</keyword>
<organism evidence="2 3">
    <name type="scientific">Aspergillus avenaceus</name>
    <dbReference type="NCBI Taxonomy" id="36643"/>
    <lineage>
        <taxon>Eukaryota</taxon>
        <taxon>Fungi</taxon>
        <taxon>Dikarya</taxon>
        <taxon>Ascomycota</taxon>
        <taxon>Pezizomycotina</taxon>
        <taxon>Eurotiomycetes</taxon>
        <taxon>Eurotiomycetidae</taxon>
        <taxon>Eurotiales</taxon>
        <taxon>Aspergillaceae</taxon>
        <taxon>Aspergillus</taxon>
        <taxon>Aspergillus subgen. Circumdati</taxon>
    </lineage>
</organism>
<dbReference type="AlphaFoldDB" id="A0A5N6TWL2"/>
<keyword evidence="1" id="KW-0472">Membrane</keyword>
<evidence type="ECO:0000313" key="3">
    <source>
        <dbReference type="Proteomes" id="UP000325780"/>
    </source>
</evidence>
<sequence>MSKNDVEQKTVKLEQSDSVTAPKPSRLQRWKAHMKKWWWLYLLGFICAVLVTVLPIIYVAIPRYAENYINNYDFDLAGLTITNPRPNAFHVQQYQKFEANMGGGHLSDFNATMHQSKSAQPFAVFAFPRLSFGKTARMEVDQDLEFSCVECFSQVTADAVRNNKSSIYITGKPSLKINSLPTYDLNVHKTMTLPGLDVQEFMQREDAFNVTRLKILNPLSNNGYNINATITFNSTSPFSVEMGTVSLNLTIGDSNLGYVDLPNLFLRNGTSEAVVLGRLDDKLLIRKGLWETSNPDYGKVKITIHGNRCVHDGKDIPYLTSAIRALNATTTINMFDYAPQILDQWKDLLL</sequence>
<proteinExistence type="predicted"/>
<gene>
    <name evidence="2" type="ORF">BDV25DRAFT_107415</name>
</gene>
<evidence type="ECO:0000313" key="2">
    <source>
        <dbReference type="EMBL" id="KAE8150687.1"/>
    </source>
</evidence>
<protein>
    <submittedName>
        <fullName evidence="2">Uncharacterized protein</fullName>
    </submittedName>
</protein>
<dbReference type="OrthoDB" id="10039566at2759"/>
<dbReference type="Pfam" id="PF12505">
    <property type="entry name" value="DUF3712"/>
    <property type="match status" value="1"/>
</dbReference>